<reference evidence="2 3" key="1">
    <citation type="journal article" date="2024" name="J Genomics">
        <title>Draft genome sequencing and assembly of Favolaschia claudopus CIRM-BRFM 2984 isolated from oak limbs.</title>
        <authorList>
            <person name="Navarro D."/>
            <person name="Drula E."/>
            <person name="Chaduli D."/>
            <person name="Cazenave R."/>
            <person name="Ahrendt S."/>
            <person name="Wang J."/>
            <person name="Lipzen A."/>
            <person name="Daum C."/>
            <person name="Barry K."/>
            <person name="Grigoriev I.V."/>
            <person name="Favel A."/>
            <person name="Rosso M.N."/>
            <person name="Martin F."/>
        </authorList>
    </citation>
    <scope>NUCLEOTIDE SEQUENCE [LARGE SCALE GENOMIC DNA]</scope>
    <source>
        <strain evidence="2 3">CIRM-BRFM 2984</strain>
    </source>
</reference>
<evidence type="ECO:0000313" key="2">
    <source>
        <dbReference type="EMBL" id="KAK7012776.1"/>
    </source>
</evidence>
<protein>
    <submittedName>
        <fullName evidence="2">Uncharacterized protein</fullName>
    </submittedName>
</protein>
<organism evidence="2 3">
    <name type="scientific">Favolaschia claudopus</name>
    <dbReference type="NCBI Taxonomy" id="2862362"/>
    <lineage>
        <taxon>Eukaryota</taxon>
        <taxon>Fungi</taxon>
        <taxon>Dikarya</taxon>
        <taxon>Basidiomycota</taxon>
        <taxon>Agaricomycotina</taxon>
        <taxon>Agaricomycetes</taxon>
        <taxon>Agaricomycetidae</taxon>
        <taxon>Agaricales</taxon>
        <taxon>Marasmiineae</taxon>
        <taxon>Mycenaceae</taxon>
        <taxon>Favolaschia</taxon>
    </lineage>
</organism>
<evidence type="ECO:0000256" key="1">
    <source>
        <dbReference type="SAM" id="MobiDB-lite"/>
    </source>
</evidence>
<dbReference type="Proteomes" id="UP001362999">
    <property type="component" value="Unassembled WGS sequence"/>
</dbReference>
<accession>A0AAW0AIX8</accession>
<proteinExistence type="predicted"/>
<name>A0AAW0AIX8_9AGAR</name>
<dbReference type="EMBL" id="JAWWNJ010000063">
    <property type="protein sequence ID" value="KAK7012776.1"/>
    <property type="molecule type" value="Genomic_DNA"/>
</dbReference>
<evidence type="ECO:0000313" key="3">
    <source>
        <dbReference type="Proteomes" id="UP001362999"/>
    </source>
</evidence>
<comment type="caution">
    <text evidence="2">The sequence shown here is derived from an EMBL/GenBank/DDBJ whole genome shotgun (WGS) entry which is preliminary data.</text>
</comment>
<gene>
    <name evidence="2" type="ORF">R3P38DRAFT_3208668</name>
</gene>
<sequence>MRDGPSPRSTWRRVSWIAPNRQAHPIFQPNRVPFPAWKAPISSQHLRSCIATLYLEGKERRAEEEKRASLQLCLPSVSVSLSDPRLLEVSILDTVTLLGLEVSTTLLLCPPLLSSSSQPIPQASPGNGHAKQPHRETNASGMQRLAATGGCIDYAVPPYPYPSSITWLMPVQCICTRLRGYSRRAPPMPLRWRRRPWCEIEMRIHIKANG</sequence>
<dbReference type="AlphaFoldDB" id="A0AAW0AIX8"/>
<keyword evidence="3" id="KW-1185">Reference proteome</keyword>
<feature type="region of interest" description="Disordered" evidence="1">
    <location>
        <begin position="118"/>
        <end position="139"/>
    </location>
</feature>